<evidence type="ECO:0000313" key="1">
    <source>
        <dbReference type="EMBL" id="KKM61921.1"/>
    </source>
</evidence>
<feature type="non-terminal residue" evidence="1">
    <location>
        <position position="1"/>
    </location>
</feature>
<accession>A0A0F9JHX4</accession>
<comment type="caution">
    <text evidence="1">The sequence shown here is derived from an EMBL/GenBank/DDBJ whole genome shotgun (WGS) entry which is preliminary data.</text>
</comment>
<sequence length="92" mass="10535">EVFHYVPDQYAVVRNKILTRVYQAGGRVSTVMNATCSQDYVVVLLVQQLLRIMNKAVRSKRLRGIFSLVANNEVRAWIVCTRDLIRAIEKGL</sequence>
<reference evidence="1" key="1">
    <citation type="journal article" date="2015" name="Nature">
        <title>Complex archaea that bridge the gap between prokaryotes and eukaryotes.</title>
        <authorList>
            <person name="Spang A."/>
            <person name="Saw J.H."/>
            <person name="Jorgensen S.L."/>
            <person name="Zaremba-Niedzwiedzka K."/>
            <person name="Martijn J."/>
            <person name="Lind A.E."/>
            <person name="van Eijk R."/>
            <person name="Schleper C."/>
            <person name="Guy L."/>
            <person name="Ettema T.J."/>
        </authorList>
    </citation>
    <scope>NUCLEOTIDE SEQUENCE</scope>
</reference>
<dbReference type="AlphaFoldDB" id="A0A0F9JHX4"/>
<organism evidence="1">
    <name type="scientific">marine sediment metagenome</name>
    <dbReference type="NCBI Taxonomy" id="412755"/>
    <lineage>
        <taxon>unclassified sequences</taxon>
        <taxon>metagenomes</taxon>
        <taxon>ecological metagenomes</taxon>
    </lineage>
</organism>
<name>A0A0F9JHX4_9ZZZZ</name>
<proteinExistence type="predicted"/>
<gene>
    <name evidence="1" type="ORF">LCGC14_1526840</name>
</gene>
<protein>
    <submittedName>
        <fullName evidence="1">Uncharacterized protein</fullName>
    </submittedName>
</protein>
<dbReference type="EMBL" id="LAZR01011396">
    <property type="protein sequence ID" value="KKM61921.1"/>
    <property type="molecule type" value="Genomic_DNA"/>
</dbReference>